<gene>
    <name evidence="3" type="ORF">SOCEGT47_030250</name>
</gene>
<feature type="domain" description="Bulb-type lectin" evidence="2">
    <location>
        <begin position="44"/>
        <end position="154"/>
    </location>
</feature>
<dbReference type="InterPro" id="IPR036426">
    <property type="entry name" value="Bulb-type_lectin_dom_sf"/>
</dbReference>
<feature type="chain" id="PRO_5020283888" description="Bulb-type lectin domain-containing protein" evidence="1">
    <location>
        <begin position="25"/>
        <end position="503"/>
    </location>
</feature>
<dbReference type="AlphaFoldDB" id="A0A4V0NDF8"/>
<keyword evidence="1" id="KW-0732">Signal</keyword>
<dbReference type="CDD" id="cd00028">
    <property type="entry name" value="B_lectin"/>
    <property type="match status" value="1"/>
</dbReference>
<sequence length="503" mass="54907">MSKHILSKLMLSSMVLASAPGCLADAELAGGGAIAESESALSFGTTLLSGTTMVAKDTLTSANGAYTAILQSDGNFVIYDNSTGKPTWATGSNGPDRSLVLQGDGNLVIYAAGAAVWASGSAEQPTGAFFLELEDSGSLVLYKGTPASPEGTLWSSRDDRLIRKYAPIVRFHPDEDHFPVDMITFYRNSSLRNASGQLLLSEPQTEGPIAGASSADKEDYLDLAARVYAGEVTMTTSPGGFPMPGMTVTPPMDGYNAGAPMYAHVVDYTKDGVAYHEIVYSMLFAYNGCEMFRAGTKDDWWDSMTYTTFRWCAFGRHEGDWEHVTVRVNAATGQVTDVYTNAHGRKDAHGRDDFEWRNNHPIVYVGLSSHGTYAHADTWHYETIIDADWGWAISGIAIPAGLYKLDVVDVTADGGHEWDSQRSVRLIGDARAITRFRGRWGLNRLDNAQVQDPEGNVPYVEDLAMRDTAQALFDYTDELERYRVGSGPNAPWTADWFWNGEGR</sequence>
<evidence type="ECO:0000256" key="1">
    <source>
        <dbReference type="SAM" id="SignalP"/>
    </source>
</evidence>
<dbReference type="SUPFAM" id="SSF51110">
    <property type="entry name" value="alpha-D-mannose-specific plant lectins"/>
    <property type="match status" value="1"/>
</dbReference>
<dbReference type="EMBL" id="CP012670">
    <property type="protein sequence ID" value="AUX22522.1"/>
    <property type="molecule type" value="Genomic_DNA"/>
</dbReference>
<dbReference type="Pfam" id="PF06101">
    <property type="entry name" value="Vps62"/>
    <property type="match status" value="1"/>
</dbReference>
<dbReference type="Gene3D" id="2.90.10.30">
    <property type="match status" value="1"/>
</dbReference>
<feature type="signal peptide" evidence="1">
    <location>
        <begin position="1"/>
        <end position="24"/>
    </location>
</feature>
<dbReference type="OrthoDB" id="144586at2"/>
<organism evidence="3 4">
    <name type="scientific">Sorangium cellulosum</name>
    <name type="common">Polyangium cellulosum</name>
    <dbReference type="NCBI Taxonomy" id="56"/>
    <lineage>
        <taxon>Bacteria</taxon>
        <taxon>Pseudomonadati</taxon>
        <taxon>Myxococcota</taxon>
        <taxon>Polyangia</taxon>
        <taxon>Polyangiales</taxon>
        <taxon>Polyangiaceae</taxon>
        <taxon>Sorangium</taxon>
    </lineage>
</organism>
<accession>A0A4V0NDF8</accession>
<dbReference type="RefSeq" id="WP_129347668.1">
    <property type="nucleotide sequence ID" value="NZ_CP012670.1"/>
</dbReference>
<evidence type="ECO:0000313" key="4">
    <source>
        <dbReference type="Proteomes" id="UP000295781"/>
    </source>
</evidence>
<dbReference type="PROSITE" id="PS50927">
    <property type="entry name" value="BULB_LECTIN"/>
    <property type="match status" value="1"/>
</dbReference>
<reference evidence="3 4" key="1">
    <citation type="submission" date="2015-09" db="EMBL/GenBank/DDBJ databases">
        <title>Sorangium comparison.</title>
        <authorList>
            <person name="Zaburannyi N."/>
            <person name="Bunk B."/>
            <person name="Overmann J."/>
            <person name="Mueller R."/>
        </authorList>
    </citation>
    <scope>NUCLEOTIDE SEQUENCE [LARGE SCALE GENOMIC DNA]</scope>
    <source>
        <strain evidence="3 4">So ceGT47</strain>
    </source>
</reference>
<dbReference type="Proteomes" id="UP000295781">
    <property type="component" value="Chromosome"/>
</dbReference>
<dbReference type="PANTHER" id="PTHR48174">
    <property type="entry name" value="DUF946 FAMILY PROTEIN"/>
    <property type="match status" value="1"/>
</dbReference>
<dbReference type="InterPro" id="IPR009291">
    <property type="entry name" value="Vps62"/>
</dbReference>
<name>A0A4V0NDF8_SORCE</name>
<evidence type="ECO:0000313" key="3">
    <source>
        <dbReference type="EMBL" id="AUX22522.1"/>
    </source>
</evidence>
<dbReference type="SMART" id="SM00108">
    <property type="entry name" value="B_lectin"/>
    <property type="match status" value="1"/>
</dbReference>
<dbReference type="PANTHER" id="PTHR48174:SF5">
    <property type="entry name" value="VACUOLAR PROTEIN SORTING-ASSOCIATED PROTEIN 62"/>
    <property type="match status" value="1"/>
</dbReference>
<protein>
    <recommendedName>
        <fullName evidence="2">Bulb-type lectin domain-containing protein</fullName>
    </recommendedName>
</protein>
<dbReference type="InterPro" id="IPR001480">
    <property type="entry name" value="Bulb-type_lectin_dom"/>
</dbReference>
<evidence type="ECO:0000259" key="2">
    <source>
        <dbReference type="PROSITE" id="PS50927"/>
    </source>
</evidence>
<proteinExistence type="predicted"/>